<protein>
    <recommendedName>
        <fullName evidence="3">CAAX prenyl protease 2/Lysostaphin resistance protein A-like domain-containing protein</fullName>
    </recommendedName>
</protein>
<dbReference type="KEGG" id="lku:APS55_02240"/>
<evidence type="ECO:0000259" key="3">
    <source>
        <dbReference type="Pfam" id="PF02517"/>
    </source>
</evidence>
<accession>A0AAC8WBB3</accession>
<dbReference type="Proteomes" id="UP000067203">
    <property type="component" value="Chromosome"/>
</dbReference>
<organism evidence="4 5">
    <name type="scientific">Apilactobacillus kunkeei</name>
    <dbReference type="NCBI Taxonomy" id="148814"/>
    <lineage>
        <taxon>Bacteria</taxon>
        <taxon>Bacillati</taxon>
        <taxon>Bacillota</taxon>
        <taxon>Bacilli</taxon>
        <taxon>Lactobacillales</taxon>
        <taxon>Lactobacillaceae</taxon>
        <taxon>Apilactobacillus</taxon>
    </lineage>
</organism>
<evidence type="ECO:0000256" key="1">
    <source>
        <dbReference type="ARBA" id="ARBA00009067"/>
    </source>
</evidence>
<sequence>MRKTSFIFLLVFISPLMGLVQYPIYQLTDGTVRTITIQILVSFLLLITIIFYLYRHLINDSIIKLFQNNRFDPSLIKISIAMLISNVIFIVVVINPNNGIHNNLFTLTGFNNHYLQIISVCTSFTLSPIIDELFFRGLVISFLEKTWNSEFAIIFSAIIFGISHSLFNIIFLSFYIIVGILLGIAREKTNGIIAPIILRSMWDVFIVLMMWIY</sequence>
<comment type="similarity">
    <text evidence="1">Belongs to the UPF0177 family.</text>
</comment>
<dbReference type="GO" id="GO:0080120">
    <property type="term" value="P:CAAX-box protein maturation"/>
    <property type="evidence" value="ECO:0007669"/>
    <property type="project" value="UniProtKB-ARBA"/>
</dbReference>
<dbReference type="AlphaFoldDB" id="A0AAC8WBB3"/>
<dbReference type="EMBL" id="CP012920">
    <property type="protein sequence ID" value="ALJ31118.1"/>
    <property type="molecule type" value="Genomic_DNA"/>
</dbReference>
<keyword evidence="2" id="KW-0812">Transmembrane</keyword>
<reference evidence="4 5" key="2">
    <citation type="journal article" date="2016" name="PeerJ">
        <title>Genome sequencing and analysis of the first complete genome of Lactobacillus kunkeei strain MP2, an Apis mellifera gut isolate.</title>
        <authorList>
            <person name="Asenjo F."/>
            <person name="Olmos A."/>
            <person name="Henriquez-Piskulich P."/>
            <person name="Polanco V."/>
            <person name="Aldea P."/>
            <person name="Ugalde J.A."/>
            <person name="Trombert A.N."/>
        </authorList>
    </citation>
    <scope>NUCLEOTIDE SEQUENCE [LARGE SCALE GENOMIC DNA]</scope>
    <source>
        <strain evidence="4 5">MP2</strain>
    </source>
</reference>
<feature type="transmembrane region" description="Helical" evidence="2">
    <location>
        <begin position="192"/>
        <end position="212"/>
    </location>
</feature>
<feature type="transmembrane region" description="Helical" evidence="2">
    <location>
        <begin position="147"/>
        <end position="163"/>
    </location>
</feature>
<evidence type="ECO:0000313" key="4">
    <source>
        <dbReference type="EMBL" id="ALJ31118.1"/>
    </source>
</evidence>
<reference evidence="5" key="1">
    <citation type="submission" date="2015-10" db="EMBL/GenBank/DDBJ databases">
        <title>Bioinformatic analysis of the first complete genome sequence of Lactobacillus kunkeei strain MP2, an Apis mellifera gut isolate.</title>
        <authorList>
            <person name="Asenjo F."/>
            <person name="Olmos A."/>
            <person name="Henriquez-Piskulich P."/>
            <person name="Aldea P."/>
            <person name="Ugalde J.A."/>
            <person name="Trombert A.N."/>
        </authorList>
    </citation>
    <scope>NUCLEOTIDE SEQUENCE [LARGE SCALE GENOMIC DNA]</scope>
    <source>
        <strain evidence="5">MP2</strain>
    </source>
</reference>
<dbReference type="GO" id="GO:0004175">
    <property type="term" value="F:endopeptidase activity"/>
    <property type="evidence" value="ECO:0007669"/>
    <property type="project" value="UniProtKB-ARBA"/>
</dbReference>
<evidence type="ECO:0000256" key="2">
    <source>
        <dbReference type="SAM" id="Phobius"/>
    </source>
</evidence>
<feature type="domain" description="CAAX prenyl protease 2/Lysostaphin resistance protein A-like" evidence="3">
    <location>
        <begin position="117"/>
        <end position="205"/>
    </location>
</feature>
<dbReference type="InterPro" id="IPR003675">
    <property type="entry name" value="Rce1/LyrA-like_dom"/>
</dbReference>
<keyword evidence="2" id="KW-0472">Membrane</keyword>
<dbReference type="Pfam" id="PF02517">
    <property type="entry name" value="Rce1-like"/>
    <property type="match status" value="1"/>
</dbReference>
<name>A0AAC8WBB3_9LACO</name>
<evidence type="ECO:0000313" key="5">
    <source>
        <dbReference type="Proteomes" id="UP000067203"/>
    </source>
</evidence>
<gene>
    <name evidence="4" type="ORF">APS55_02240</name>
</gene>
<feature type="transmembrane region" description="Helical" evidence="2">
    <location>
        <begin position="75"/>
        <end position="94"/>
    </location>
</feature>
<proteinExistence type="inferred from homology"/>
<feature type="transmembrane region" description="Helical" evidence="2">
    <location>
        <begin position="34"/>
        <end position="54"/>
    </location>
</feature>
<keyword evidence="2" id="KW-1133">Transmembrane helix</keyword>